<name>A0A1Q2U2R2_9CAUD</name>
<dbReference type="OrthoDB" id="3631at10239"/>
<dbReference type="GeneID" id="40075062"/>
<dbReference type="KEGG" id="vg:40075062"/>
<reference evidence="1 2" key="1">
    <citation type="submission" date="2017-01" db="EMBL/GenBank/DDBJ databases">
        <title>Complete Genome Sequence of Vibrio Parahaemolyticus Bacteriophage pTD1.</title>
        <authorList>
            <person name="Midorikawa Y."/>
            <person name="Sano M."/>
        </authorList>
    </citation>
    <scope>NUCLEOTIDE SEQUENCE [LARGE SCALE GENOMIC DNA]</scope>
    <source>
        <strain evidence="1">PTD1</strain>
    </source>
</reference>
<sequence length="1081" mass="121191">MNLPEIKQFRVDVSGKSPENNIPRERIPAADERSAIIVVPKHAPFFLESLDVYAVGNPNPLVKGEDYDFTSIDDELSEYAGAPVGWTIRKLKPNLPDLELTYQTLGTVPALTKTTKSWYESAAIDQRPVWFDQILERPEHWIPKLHGHDLASGFYYFQRLVRFYQERLDTLFGTSEMVPYRDWFLGQLSNLESYMIPYRTMMNYYTNKHYAHHDDPHRTTSRKVPGLDLIDPVKTATLREVDLGVSEQHRTLSAHAHRVIKAQGISVEDHVVPQFSKLALVGDTNHLRINRIATGLGDLKVSCWIGEDGKGYGLGEFWDEQGSAINHVVNPNPLDLNSLLAECQWKNTHIPFQLEGVNEPVTRMIPGGTGRCHIVGTKDRWYCRIAETHRSDLTPKVIELLVSGDFAENWSSYQMTVIDDHVWLTRTSDYLKNPTLIWYMVKLADVSQLALSEYTFSYKTLNDNTARNDSGKVLLFPRGFTGGKYTSGDMVFSKGVDLVDERQRIVLLPTFVDGLLHVEFILPEAFTYNGVTRRYSHAHMAKCQVNHATRKVTLTFTDTRSRPYVQTDLLFRPVPDANNYFEQIACQFPVTMGNLSGSVVMMDCEGFFGFGYAAPDEGSTYGYTFMPELYSVESIGRQWYLDVGTPWDTDRCGVRITKPVLPLDVNHPNGVQPYYGVMATSEKQGRTTLFKGWGVDGQRSWFVKTEFDDVGNRTVLGTAHQTPGFGGTITKVEGMDTDLCAGTYLSTMGTDFLMSVLSKTSKKPYLSLYSIVSNKGIKSQHYFKPTKAFLDLFGILPSDHWTFVSGRAHGFPDLMYVDRLVASEVRTTVHVFTMVDGVYSRVDEYLDYIPVTVLGAETLMSHTNKITTHTLPYGIKAALIPNPEVTLHAGSVNAYKDAQGVLTVVMCPKTQAGDEYEHVNLNSVLTVNANSTIQSLVSINGVKTPVNTYLTDELGWVNTDIPKQQQMKGLLNVGVTPPNLPSVPNKVSGNLPMAGLNTVLDTQHFTYYPPNISLGEHQQLIDLGWLNYDFRSLTPPQGEVTYTVVMETGYHGPYLWAVKGNVVNDGVVVVDTVTLNANGIK</sequence>
<evidence type="ECO:0000313" key="1">
    <source>
        <dbReference type="EMBL" id="BAW98255.1"/>
    </source>
</evidence>
<dbReference type="Proteomes" id="UP000221243">
    <property type="component" value="Segment"/>
</dbReference>
<proteinExistence type="predicted"/>
<dbReference type="RefSeq" id="YP_009599333.1">
    <property type="nucleotide sequence ID" value="NC_041916.1"/>
</dbReference>
<evidence type="ECO:0000313" key="2">
    <source>
        <dbReference type="Proteomes" id="UP000221243"/>
    </source>
</evidence>
<keyword evidence="2" id="KW-1185">Reference proteome</keyword>
<protein>
    <submittedName>
        <fullName evidence="1">Phage minor tail protein</fullName>
    </submittedName>
</protein>
<accession>A0A1Q2U2R2</accession>
<dbReference type="EMBL" id="AP017972">
    <property type="protein sequence ID" value="BAW98255.1"/>
    <property type="molecule type" value="Genomic_DNA"/>
</dbReference>
<organism evidence="1 2">
    <name type="scientific">Vibrio phage pTD1</name>
    <dbReference type="NCBI Taxonomy" id="1938577"/>
    <lineage>
        <taxon>Viruses</taxon>
        <taxon>Duplodnaviria</taxon>
        <taxon>Heunggongvirae</taxon>
        <taxon>Uroviricota</taxon>
        <taxon>Caudoviricetes</taxon>
        <taxon>Chimalliviridae</taxon>
        <taxon>Gorgonvirinae</taxon>
        <taxon>Tidunavirus</taxon>
        <taxon>Tidunavirus pTD1</taxon>
    </lineage>
</organism>